<evidence type="ECO:0000256" key="2">
    <source>
        <dbReference type="ARBA" id="ARBA00023026"/>
    </source>
</evidence>
<evidence type="ECO:0008006" key="5">
    <source>
        <dbReference type="Google" id="ProtNLM"/>
    </source>
</evidence>
<dbReference type="PANTHER" id="PTHR31956">
    <property type="entry name" value="NON-SPECIFIC PHOSPHOLIPASE C4-RELATED"/>
    <property type="match status" value="1"/>
</dbReference>
<sequence>NGGGGGAGGTGGIFGSGGGGGAGGIAGQLAGGLRGGGGGAGGASGALSGLVGAVGGGGGVGGAGDIGGAGGLGGNSGIAGSVFGGGAGTIGGSLIGAGGVGGDGGAAFSIAGPGGLGGAGGQFAGTGGSGGAGGSSQAGASGLGGPGGVAGALGSGGAGGFGGAGHFGGQGGIGGNATLIGGGGAGGTGGFSVAGSGGTGGHGGAGGSLLGNGGAGGSGAEAAPTFRGGNGGAGGNAVAIGDGGNGGNGGYSATLNLLGRPGTIGSGGWLIGHNGIPGLPMSPNLLVNGSFEFASPSTTGFSSVTIPGWTVTGTPTIVPYGTPLTYPSPTSTPFPTVPNFLGLGFPGNPAPGAGNNFAGGGPVATSSISQTVNLTAATASINTGTVPYTLSGLLGGYLLDPSSTSVQVTFLNSNGVALGTGSIGPVSTIDRLGMTGFQARDISGTVPVGTTSAVVTATFTDRNPILGNYNGAFADNLSFTVGDPTLAAPVLTVPTSNVGQLDHVYLIYMENKGAADILGSVNAPYLNSLINTYGYANNYYALGHPSDPNYFRIMGGSDFGLIYNPASPSINAPSLMEAMDNAGITWAGYAQGMPYPGAIVSSGEYAVDALPFAQFTYVYNNSPAYLQTHLLPLTQLSIDLQSSATTPRFSWIAADGSYNMEGPVDFPNGAANWLASQLTNHQYNVAAGDHFLQQTVSTIMNSNSWNTAGQRDAIIITFDEDYNNLSLGIGNQGNLINTVIIPNQGAVTVGGMQSGHFVTNTRYDHYGLMSTLEYALSPTAGTPLTTLTFNDKYALPLNDFWT</sequence>
<gene>
    <name evidence="3" type="ORF">AO501_03795</name>
</gene>
<keyword evidence="2" id="KW-0843">Virulence</keyword>
<evidence type="ECO:0000256" key="1">
    <source>
        <dbReference type="ARBA" id="ARBA00022801"/>
    </source>
</evidence>
<keyword evidence="1" id="KW-0378">Hydrolase</keyword>
<dbReference type="Gene3D" id="3.40.720.10">
    <property type="entry name" value="Alkaline Phosphatase, subunit A"/>
    <property type="match status" value="1"/>
</dbReference>
<comment type="caution">
    <text evidence="3">The sequence shown here is derived from an EMBL/GenBank/DDBJ whole genome shotgun (WGS) entry which is preliminary data.</text>
</comment>
<accession>A0A0Q2UHZ5</accession>
<dbReference type="Pfam" id="PF04185">
    <property type="entry name" value="Phosphoesterase"/>
    <property type="match status" value="1"/>
</dbReference>
<protein>
    <recommendedName>
        <fullName evidence="5">Phosphoesterase</fullName>
    </recommendedName>
</protein>
<dbReference type="OrthoDB" id="345880at2"/>
<dbReference type="AlphaFoldDB" id="A0A0Q2UHZ5"/>
<name>A0A0Q2UHZ5_MYCGO</name>
<evidence type="ECO:0000313" key="3">
    <source>
        <dbReference type="EMBL" id="KQH80376.1"/>
    </source>
</evidence>
<dbReference type="PANTHER" id="PTHR31956:SF8">
    <property type="entry name" value="ACID PHOSPHATASE PHOA (AFU_ORTHOLOGUE AFUA_1G03570)"/>
    <property type="match status" value="1"/>
</dbReference>
<dbReference type="GO" id="GO:0009395">
    <property type="term" value="P:phospholipid catabolic process"/>
    <property type="evidence" value="ECO:0007669"/>
    <property type="project" value="TreeGrafter"/>
</dbReference>
<dbReference type="InterPro" id="IPR007312">
    <property type="entry name" value="Phosphoesterase"/>
</dbReference>
<dbReference type="RefSeq" id="WP_055576754.1">
    <property type="nucleotide sequence ID" value="NZ_LKTM01000026.1"/>
</dbReference>
<dbReference type="EMBL" id="LKTM01000026">
    <property type="protein sequence ID" value="KQH80376.1"/>
    <property type="molecule type" value="Genomic_DNA"/>
</dbReference>
<organism evidence="3 4">
    <name type="scientific">Mycobacterium gordonae</name>
    <dbReference type="NCBI Taxonomy" id="1778"/>
    <lineage>
        <taxon>Bacteria</taxon>
        <taxon>Bacillati</taxon>
        <taxon>Actinomycetota</taxon>
        <taxon>Actinomycetes</taxon>
        <taxon>Mycobacteriales</taxon>
        <taxon>Mycobacteriaceae</taxon>
        <taxon>Mycobacterium</taxon>
    </lineage>
</organism>
<dbReference type="GO" id="GO:0016788">
    <property type="term" value="F:hydrolase activity, acting on ester bonds"/>
    <property type="evidence" value="ECO:0007669"/>
    <property type="project" value="InterPro"/>
</dbReference>
<evidence type="ECO:0000313" key="4">
    <source>
        <dbReference type="Proteomes" id="UP000051677"/>
    </source>
</evidence>
<dbReference type="Proteomes" id="UP000051677">
    <property type="component" value="Unassembled WGS sequence"/>
</dbReference>
<proteinExistence type="predicted"/>
<reference evidence="3 4" key="1">
    <citation type="submission" date="2015-10" db="EMBL/GenBank/DDBJ databases">
        <title>Mycobacterium gordonae draft genome assembly.</title>
        <authorList>
            <person name="Ustinova V."/>
            <person name="Smirnova T."/>
            <person name="Blagodatskikh K."/>
            <person name="Varlamov D."/>
            <person name="Larionova E."/>
            <person name="Chernousova L."/>
        </authorList>
    </citation>
    <scope>NUCLEOTIDE SEQUENCE [LARGE SCALE GENOMIC DNA]</scope>
    <source>
        <strain evidence="3 4">CTRI 14-8773</strain>
    </source>
</reference>
<dbReference type="InterPro" id="IPR017850">
    <property type="entry name" value="Alkaline_phosphatase_core_sf"/>
</dbReference>
<feature type="non-terminal residue" evidence="3">
    <location>
        <position position="1"/>
    </location>
</feature>